<dbReference type="InterPro" id="IPR036526">
    <property type="entry name" value="C-N_Hydrolase_sf"/>
</dbReference>
<dbReference type="Gene3D" id="3.60.110.10">
    <property type="entry name" value="Carbon-nitrogen hydrolase"/>
    <property type="match status" value="1"/>
</dbReference>
<dbReference type="SUPFAM" id="SSF56317">
    <property type="entry name" value="Carbon-nitrogen hydrolase"/>
    <property type="match status" value="1"/>
</dbReference>
<dbReference type="FunFam" id="3.60.110.10:FF:000004">
    <property type="entry name" value="Carbon-nitrogen hydrolase"/>
    <property type="match status" value="1"/>
</dbReference>
<dbReference type="InterPro" id="IPR052737">
    <property type="entry name" value="Omega-amidase_YafV"/>
</dbReference>
<dbReference type="NCBIfam" id="NF007757">
    <property type="entry name" value="PRK10438.1"/>
    <property type="match status" value="1"/>
</dbReference>
<dbReference type="InterPro" id="IPR003010">
    <property type="entry name" value="C-N_Hydrolase"/>
</dbReference>
<evidence type="ECO:0000256" key="1">
    <source>
        <dbReference type="ARBA" id="ARBA00022801"/>
    </source>
</evidence>
<keyword evidence="1 3" id="KW-0378">Hydrolase</keyword>
<feature type="domain" description="CN hydrolase" evidence="2">
    <location>
        <begin position="4"/>
        <end position="238"/>
    </location>
</feature>
<dbReference type="Pfam" id="PF00795">
    <property type="entry name" value="CN_hydrolase"/>
    <property type="match status" value="1"/>
</dbReference>
<dbReference type="CDD" id="cd07575">
    <property type="entry name" value="Xc-1258_like"/>
    <property type="match status" value="1"/>
</dbReference>
<dbReference type="GO" id="GO:0106008">
    <property type="term" value="F:2-oxoglutaramate amidase activity"/>
    <property type="evidence" value="ECO:0007669"/>
    <property type="project" value="TreeGrafter"/>
</dbReference>
<organism evidence="3">
    <name type="scientific">hydrothermal vent metagenome</name>
    <dbReference type="NCBI Taxonomy" id="652676"/>
    <lineage>
        <taxon>unclassified sequences</taxon>
        <taxon>metagenomes</taxon>
        <taxon>ecological metagenomes</taxon>
    </lineage>
</organism>
<accession>A0A3B0TS49</accession>
<sequence length="257" mass="28548">MNNLQISIIQPGLAWESRDANLNHIASLISGIEETSLVILPEMFATGFTMNAEQFAEAMDGPTLSWMKEKAAEKGAAIAGSIIAKEGAVFFNRLLWVTPGGEVQWYDKRHLFTMGGENLHYSPGNKRLIVDYKGWRICPLICYDLRFPVWSRNKGDYDLLIYVANWPSARQHVWENLLVARAIENQAYVAGVNRVGSDAGGIGYEGGSAVVDAKGGATFLGGSEQVKTFTVSLSELHRFREEFPVLNDRDDFEIKIS</sequence>
<dbReference type="EMBL" id="UOEP01000145">
    <property type="protein sequence ID" value="VAW21445.1"/>
    <property type="molecule type" value="Genomic_DNA"/>
</dbReference>
<dbReference type="GO" id="GO:0050152">
    <property type="term" value="F:omega-amidase activity"/>
    <property type="evidence" value="ECO:0007669"/>
    <property type="project" value="TreeGrafter"/>
</dbReference>
<dbReference type="PANTHER" id="PTHR47799:SF1">
    <property type="entry name" value="OMEGA-AMIDASE YAFV"/>
    <property type="match status" value="1"/>
</dbReference>
<evidence type="ECO:0000313" key="3">
    <source>
        <dbReference type="EMBL" id="VAW21445.1"/>
    </source>
</evidence>
<dbReference type="PROSITE" id="PS50263">
    <property type="entry name" value="CN_HYDROLASE"/>
    <property type="match status" value="1"/>
</dbReference>
<evidence type="ECO:0000259" key="2">
    <source>
        <dbReference type="PROSITE" id="PS50263"/>
    </source>
</evidence>
<reference evidence="3" key="1">
    <citation type="submission" date="2018-06" db="EMBL/GenBank/DDBJ databases">
        <authorList>
            <person name="Zhirakovskaya E."/>
        </authorList>
    </citation>
    <scope>NUCLEOTIDE SEQUENCE</scope>
</reference>
<dbReference type="PANTHER" id="PTHR47799">
    <property type="entry name" value="OMEGA-AMIDASE YAFV"/>
    <property type="match status" value="1"/>
</dbReference>
<dbReference type="AlphaFoldDB" id="A0A3B0TS49"/>
<gene>
    <name evidence="3" type="ORF">MNBD_BACTEROID01-216</name>
</gene>
<name>A0A3B0TS49_9ZZZZ</name>
<proteinExistence type="predicted"/>
<protein>
    <submittedName>
        <fullName evidence="3">Hydrolase</fullName>
    </submittedName>
</protein>